<evidence type="ECO:0000313" key="11">
    <source>
        <dbReference type="Proteomes" id="UP000238479"/>
    </source>
</evidence>
<keyword evidence="11" id="KW-1185">Reference proteome</keyword>
<evidence type="ECO:0000256" key="7">
    <source>
        <dbReference type="ARBA" id="ARBA00023180"/>
    </source>
</evidence>
<dbReference type="Proteomes" id="UP000238479">
    <property type="component" value="Chromosome 5"/>
</dbReference>
<dbReference type="AlphaFoldDB" id="A0A2P6Q6L1"/>
<dbReference type="EMBL" id="PDCK01000043">
    <property type="protein sequence ID" value="PRQ29810.1"/>
    <property type="molecule type" value="Genomic_DNA"/>
</dbReference>
<keyword evidence="10" id="KW-0560">Oxidoreductase</keyword>
<dbReference type="GO" id="GO:0071949">
    <property type="term" value="F:FAD binding"/>
    <property type="evidence" value="ECO:0007669"/>
    <property type="project" value="InterPro"/>
</dbReference>
<evidence type="ECO:0000256" key="1">
    <source>
        <dbReference type="ARBA" id="ARBA00001974"/>
    </source>
</evidence>
<dbReference type="Gene3D" id="3.30.43.10">
    <property type="entry name" value="Uridine Diphospho-n-acetylenolpyruvylglucosamine Reductase, domain 2"/>
    <property type="match status" value="1"/>
</dbReference>
<dbReference type="GO" id="GO:0050328">
    <property type="term" value="F:tetrahydroberberine oxidase activity"/>
    <property type="evidence" value="ECO:0007669"/>
    <property type="project" value="UniProtKB-EC"/>
</dbReference>
<keyword evidence="8" id="KW-1133">Transmembrane helix</keyword>
<dbReference type="PROSITE" id="PS51387">
    <property type="entry name" value="FAD_PCMH"/>
    <property type="match status" value="1"/>
</dbReference>
<evidence type="ECO:0000256" key="4">
    <source>
        <dbReference type="ARBA" id="ARBA00022729"/>
    </source>
</evidence>
<dbReference type="InterPro" id="IPR016166">
    <property type="entry name" value="FAD-bd_PCMH"/>
</dbReference>
<protein>
    <submittedName>
        <fullName evidence="10">Putative tetrahydroberberine oxidase</fullName>
        <ecNumber evidence="10">1.3.3.8</ecNumber>
    </submittedName>
</protein>
<dbReference type="InterPro" id="IPR016169">
    <property type="entry name" value="FAD-bd_PCMH_sub2"/>
</dbReference>
<name>A0A2P6Q6L1_ROSCH</name>
<feature type="domain" description="FAD-binding PCMH-type" evidence="9">
    <location>
        <begin position="79"/>
        <end position="215"/>
    </location>
</feature>
<dbReference type="PANTHER" id="PTHR32448">
    <property type="entry name" value="OS08G0158400 PROTEIN"/>
    <property type="match status" value="1"/>
</dbReference>
<evidence type="ECO:0000256" key="6">
    <source>
        <dbReference type="ARBA" id="ARBA00023157"/>
    </source>
</evidence>
<dbReference type="GO" id="GO:1901696">
    <property type="term" value="P:cannabinoid biosynthetic process"/>
    <property type="evidence" value="ECO:0007669"/>
    <property type="project" value="UniProtKB-ARBA"/>
</dbReference>
<keyword evidence="7" id="KW-0325">Glycoprotein</keyword>
<accession>A0A2P6Q6L1</accession>
<evidence type="ECO:0000259" key="9">
    <source>
        <dbReference type="PROSITE" id="PS51387"/>
    </source>
</evidence>
<evidence type="ECO:0000256" key="8">
    <source>
        <dbReference type="SAM" id="Phobius"/>
    </source>
</evidence>
<dbReference type="Pfam" id="PF01565">
    <property type="entry name" value="FAD_binding_4"/>
    <property type="match status" value="1"/>
</dbReference>
<organism evidence="10 11">
    <name type="scientific">Rosa chinensis</name>
    <name type="common">China rose</name>
    <dbReference type="NCBI Taxonomy" id="74649"/>
    <lineage>
        <taxon>Eukaryota</taxon>
        <taxon>Viridiplantae</taxon>
        <taxon>Streptophyta</taxon>
        <taxon>Embryophyta</taxon>
        <taxon>Tracheophyta</taxon>
        <taxon>Spermatophyta</taxon>
        <taxon>Magnoliopsida</taxon>
        <taxon>eudicotyledons</taxon>
        <taxon>Gunneridae</taxon>
        <taxon>Pentapetalae</taxon>
        <taxon>rosids</taxon>
        <taxon>fabids</taxon>
        <taxon>Rosales</taxon>
        <taxon>Rosaceae</taxon>
        <taxon>Rosoideae</taxon>
        <taxon>Rosoideae incertae sedis</taxon>
        <taxon>Rosa</taxon>
    </lineage>
</organism>
<reference evidence="10 11" key="1">
    <citation type="journal article" date="2018" name="Nat. Genet.">
        <title>The Rosa genome provides new insights in the design of modern roses.</title>
        <authorList>
            <person name="Bendahmane M."/>
        </authorList>
    </citation>
    <scope>NUCLEOTIDE SEQUENCE [LARGE SCALE GENOMIC DNA]</scope>
    <source>
        <strain evidence="11">cv. Old Blush</strain>
    </source>
</reference>
<comment type="cofactor">
    <cofactor evidence="1">
        <name>FAD</name>
        <dbReference type="ChEBI" id="CHEBI:57692"/>
    </cofactor>
</comment>
<evidence type="ECO:0000256" key="2">
    <source>
        <dbReference type="ARBA" id="ARBA00005466"/>
    </source>
</evidence>
<evidence type="ECO:0000313" key="10">
    <source>
        <dbReference type="EMBL" id="PRQ29810.1"/>
    </source>
</evidence>
<keyword evidence="6" id="KW-1015">Disulfide bond</keyword>
<keyword evidence="8" id="KW-0812">Transmembrane</keyword>
<keyword evidence="5" id="KW-0274">FAD</keyword>
<evidence type="ECO:0000256" key="5">
    <source>
        <dbReference type="ARBA" id="ARBA00022827"/>
    </source>
</evidence>
<gene>
    <name evidence="10" type="ORF">RchiOBHm_Chr5g0017871</name>
</gene>
<dbReference type="FunFam" id="3.30.43.10:FF:000004">
    <property type="entry name" value="Berberine bridge enzyme-like 15"/>
    <property type="match status" value="1"/>
</dbReference>
<keyword evidence="3" id="KW-0285">Flavoprotein</keyword>
<dbReference type="Gramene" id="PRQ29810">
    <property type="protein sequence ID" value="PRQ29810"/>
    <property type="gene ID" value="RchiOBHm_Chr5g0017871"/>
</dbReference>
<dbReference type="InterPro" id="IPR006094">
    <property type="entry name" value="Oxid_FAD_bind_N"/>
</dbReference>
<sequence length="215" mass="23287">MQRHLQFLKSFSIIVAVLFILSVISISAISEPIISDFVQCLAKQSSSSPIPANVLNQQNTTFQDALLAYTRNKRFSTPATPKPWAIVPAAHESHVQATVICAKQHRFQLRIQSGGHDFEALSYVSNVPFVILDLFNLRSINVNVKDESAWVESGATIGEIYSRIAEKSNVHGFPAAACPGVGGGHFSGGGYGNLMRKYGLAADNNVDAKIVDVNS</sequence>
<keyword evidence="8" id="KW-0472">Membrane</keyword>
<keyword evidence="4" id="KW-0732">Signal</keyword>
<dbReference type="Gene3D" id="3.30.465.10">
    <property type="match status" value="1"/>
</dbReference>
<comment type="caution">
    <text evidence="10">The sequence shown here is derived from an EMBL/GenBank/DDBJ whole genome shotgun (WGS) entry which is preliminary data.</text>
</comment>
<evidence type="ECO:0000256" key="3">
    <source>
        <dbReference type="ARBA" id="ARBA00022630"/>
    </source>
</evidence>
<dbReference type="OMA" id="NARWNTS"/>
<dbReference type="SUPFAM" id="SSF56176">
    <property type="entry name" value="FAD-binding/transporter-associated domain-like"/>
    <property type="match status" value="1"/>
</dbReference>
<dbReference type="EC" id="1.3.3.8" evidence="10"/>
<dbReference type="InterPro" id="IPR016167">
    <property type="entry name" value="FAD-bd_PCMH_sub1"/>
</dbReference>
<comment type="similarity">
    <text evidence="2">Belongs to the oxygen-dependent FAD-linked oxidoreductase family.</text>
</comment>
<proteinExistence type="inferred from homology"/>
<feature type="transmembrane region" description="Helical" evidence="8">
    <location>
        <begin position="7"/>
        <end position="29"/>
    </location>
</feature>
<dbReference type="InterPro" id="IPR036318">
    <property type="entry name" value="FAD-bd_PCMH-like_sf"/>
</dbReference>